<reference evidence="2" key="1">
    <citation type="journal article" date="2014" name="Nat. Commun.">
        <title>The rainbow trout genome provides novel insights into evolution after whole-genome duplication in vertebrates.</title>
        <authorList>
            <person name="Berthelot C."/>
            <person name="Brunet F."/>
            <person name="Chalopin D."/>
            <person name="Juanchich A."/>
            <person name="Bernard M."/>
            <person name="Noel B."/>
            <person name="Bento P."/>
            <person name="Da Silva C."/>
            <person name="Labadie K."/>
            <person name="Alberti A."/>
            <person name="Aury J.M."/>
            <person name="Louis A."/>
            <person name="Dehais P."/>
            <person name="Bardou P."/>
            <person name="Montfort J."/>
            <person name="Klopp C."/>
            <person name="Cabau C."/>
            <person name="Gaspin C."/>
            <person name="Thorgaard G.H."/>
            <person name="Boussaha M."/>
            <person name="Quillet E."/>
            <person name="Guyomard R."/>
            <person name="Galiana D."/>
            <person name="Bobe J."/>
            <person name="Volff J.N."/>
            <person name="Genet C."/>
            <person name="Wincker P."/>
            <person name="Jaillon O."/>
            <person name="Roest Crollius H."/>
            <person name="Guiguen Y."/>
        </authorList>
    </citation>
    <scope>NUCLEOTIDE SEQUENCE [LARGE SCALE GENOMIC DNA]</scope>
</reference>
<dbReference type="Proteomes" id="UP000193380">
    <property type="component" value="Unassembled WGS sequence"/>
</dbReference>
<dbReference type="GO" id="GO:0007030">
    <property type="term" value="P:Golgi organization"/>
    <property type="evidence" value="ECO:0007669"/>
    <property type="project" value="TreeGrafter"/>
</dbReference>
<gene>
    <name evidence="2" type="ORF">GSONMT00079236001</name>
</gene>
<dbReference type="InterPro" id="IPR053015">
    <property type="entry name" value="PH_domain-containing_M2"/>
</dbReference>
<dbReference type="GO" id="GO:0010008">
    <property type="term" value="C:endosome membrane"/>
    <property type="evidence" value="ECO:0007669"/>
    <property type="project" value="TreeGrafter"/>
</dbReference>
<dbReference type="InterPro" id="IPR004012">
    <property type="entry name" value="Run_dom"/>
</dbReference>
<dbReference type="InterPro" id="IPR037213">
    <property type="entry name" value="Run_dom_sf"/>
</dbReference>
<dbReference type="GO" id="GO:0019894">
    <property type="term" value="F:kinesin binding"/>
    <property type="evidence" value="ECO:0007669"/>
    <property type="project" value="TreeGrafter"/>
</dbReference>
<evidence type="ECO:0000313" key="3">
    <source>
        <dbReference type="Proteomes" id="UP000193380"/>
    </source>
</evidence>
<organism evidence="2 3">
    <name type="scientific">Oncorhynchus mykiss</name>
    <name type="common">Rainbow trout</name>
    <name type="synonym">Salmo gairdneri</name>
    <dbReference type="NCBI Taxonomy" id="8022"/>
    <lineage>
        <taxon>Eukaryota</taxon>
        <taxon>Metazoa</taxon>
        <taxon>Chordata</taxon>
        <taxon>Craniata</taxon>
        <taxon>Vertebrata</taxon>
        <taxon>Euteleostomi</taxon>
        <taxon>Actinopterygii</taxon>
        <taxon>Neopterygii</taxon>
        <taxon>Teleostei</taxon>
        <taxon>Protacanthopterygii</taxon>
        <taxon>Salmoniformes</taxon>
        <taxon>Salmonidae</taxon>
        <taxon>Salmoninae</taxon>
        <taxon>Oncorhynchus</taxon>
    </lineage>
</organism>
<name>A0A060VW53_ONCMY</name>
<dbReference type="PANTHER" id="PTHR46556:SF1">
    <property type="entry name" value="PLECKSTRIN HOMOLOGY DOMAIN-CONTAINING FAMILY M MEMBER 2"/>
    <property type="match status" value="1"/>
</dbReference>
<dbReference type="PROSITE" id="PS50826">
    <property type="entry name" value="RUN"/>
    <property type="match status" value="1"/>
</dbReference>
<dbReference type="AlphaFoldDB" id="A0A060VW53"/>
<dbReference type="STRING" id="8022.A0A060VW53"/>
<dbReference type="PaxDb" id="8022-A0A060VW53"/>
<dbReference type="PANTHER" id="PTHR46556">
    <property type="entry name" value="PLECKSTRIN HOMOLOGY DOMAIN-CONTAINING FAMILY M MEMBER 2"/>
    <property type="match status" value="1"/>
</dbReference>
<proteinExistence type="predicted"/>
<dbReference type="EMBL" id="FR904317">
    <property type="protein sequence ID" value="CDQ59102.1"/>
    <property type="molecule type" value="Genomic_DNA"/>
</dbReference>
<feature type="domain" description="RUN" evidence="1">
    <location>
        <begin position="36"/>
        <end position="115"/>
    </location>
</feature>
<evidence type="ECO:0000259" key="1">
    <source>
        <dbReference type="PROSITE" id="PS50826"/>
    </source>
</evidence>
<sequence length="115" mass="13427">MDQLKVKDRILENISSSVKKLQSYFAACEDETPAIRNHDRVLQRLCEHLDHALLYGLQDISSGYWVLVLHFTRREVVRQVDELQHIATNLGRSKNTIFTAFLRTHPHSWSVLWAT</sequence>
<protein>
    <recommendedName>
        <fullName evidence="1">RUN domain-containing protein</fullName>
    </recommendedName>
</protein>
<dbReference type="Gene3D" id="1.20.58.900">
    <property type="match status" value="1"/>
</dbReference>
<dbReference type="SUPFAM" id="SSF140741">
    <property type="entry name" value="RUN domain-like"/>
    <property type="match status" value="1"/>
</dbReference>
<dbReference type="GO" id="GO:0032418">
    <property type="term" value="P:lysosome localization"/>
    <property type="evidence" value="ECO:0007669"/>
    <property type="project" value="TreeGrafter"/>
</dbReference>
<accession>A0A060VW53</accession>
<reference evidence="2" key="2">
    <citation type="submission" date="2014-03" db="EMBL/GenBank/DDBJ databases">
        <authorList>
            <person name="Genoscope - CEA"/>
        </authorList>
    </citation>
    <scope>NUCLEOTIDE SEQUENCE</scope>
</reference>
<evidence type="ECO:0000313" key="2">
    <source>
        <dbReference type="EMBL" id="CDQ59102.1"/>
    </source>
</evidence>
<dbReference type="GO" id="GO:0032880">
    <property type="term" value="P:regulation of protein localization"/>
    <property type="evidence" value="ECO:0007669"/>
    <property type="project" value="TreeGrafter"/>
</dbReference>